<name>A0A2A9DW80_9MICO</name>
<feature type="transmembrane region" description="Helical" evidence="2">
    <location>
        <begin position="223"/>
        <end position="253"/>
    </location>
</feature>
<reference evidence="3 4" key="1">
    <citation type="submission" date="2017-10" db="EMBL/GenBank/DDBJ databases">
        <title>Sequencing the genomes of 1000 actinobacteria strains.</title>
        <authorList>
            <person name="Klenk H.-P."/>
        </authorList>
    </citation>
    <scope>NUCLEOTIDE SEQUENCE [LARGE SCALE GENOMIC DNA]</scope>
    <source>
        <strain evidence="3 4">DSM 21798</strain>
    </source>
</reference>
<evidence type="ECO:0000256" key="1">
    <source>
        <dbReference type="SAM" id="MobiDB-lite"/>
    </source>
</evidence>
<feature type="transmembrane region" description="Helical" evidence="2">
    <location>
        <begin position="313"/>
        <end position="341"/>
    </location>
</feature>
<protein>
    <submittedName>
        <fullName evidence="3">Membrane-anchored glycerophosphoryl diester phosphodiesterase (GDPDase)</fullName>
    </submittedName>
</protein>
<keyword evidence="2" id="KW-0472">Membrane</keyword>
<feature type="compositionally biased region" description="Low complexity" evidence="1">
    <location>
        <begin position="28"/>
        <end position="47"/>
    </location>
</feature>
<keyword evidence="2" id="KW-1133">Transmembrane helix</keyword>
<feature type="region of interest" description="Disordered" evidence="1">
    <location>
        <begin position="1"/>
        <end position="98"/>
    </location>
</feature>
<proteinExistence type="predicted"/>
<organism evidence="3 4">
    <name type="scientific">Paramicrobacterium agarici</name>
    <dbReference type="NCBI Taxonomy" id="630514"/>
    <lineage>
        <taxon>Bacteria</taxon>
        <taxon>Bacillati</taxon>
        <taxon>Actinomycetota</taxon>
        <taxon>Actinomycetes</taxon>
        <taxon>Micrococcales</taxon>
        <taxon>Microbacteriaceae</taxon>
        <taxon>Paramicrobacterium</taxon>
    </lineage>
</organism>
<dbReference type="EMBL" id="PDJE01000001">
    <property type="protein sequence ID" value="PFG30853.1"/>
    <property type="molecule type" value="Genomic_DNA"/>
</dbReference>
<feature type="transmembrane region" description="Helical" evidence="2">
    <location>
        <begin position="259"/>
        <end position="292"/>
    </location>
</feature>
<keyword evidence="2" id="KW-0812">Transmembrane</keyword>
<feature type="transmembrane region" description="Helical" evidence="2">
    <location>
        <begin position="361"/>
        <end position="394"/>
    </location>
</feature>
<evidence type="ECO:0000313" key="4">
    <source>
        <dbReference type="Proteomes" id="UP000221369"/>
    </source>
</evidence>
<accession>A0A2A9DW80</accession>
<feature type="transmembrane region" description="Helical" evidence="2">
    <location>
        <begin position="130"/>
        <end position="153"/>
    </location>
</feature>
<evidence type="ECO:0000313" key="3">
    <source>
        <dbReference type="EMBL" id="PFG30853.1"/>
    </source>
</evidence>
<dbReference type="AlphaFoldDB" id="A0A2A9DW80"/>
<gene>
    <name evidence="3" type="ORF">ATJ78_1795</name>
</gene>
<feature type="compositionally biased region" description="Low complexity" evidence="1">
    <location>
        <begin position="58"/>
        <end position="87"/>
    </location>
</feature>
<dbReference type="RefSeq" id="WP_098407266.1">
    <property type="nucleotide sequence ID" value="NZ_PDJE01000001.1"/>
</dbReference>
<comment type="caution">
    <text evidence="3">The sequence shown here is derived from an EMBL/GenBank/DDBJ whole genome shotgun (WGS) entry which is preliminary data.</text>
</comment>
<feature type="transmembrane region" description="Helical" evidence="2">
    <location>
        <begin position="173"/>
        <end position="202"/>
    </location>
</feature>
<keyword evidence="4" id="KW-1185">Reference proteome</keyword>
<dbReference type="Proteomes" id="UP000221369">
    <property type="component" value="Unassembled WGS sequence"/>
</dbReference>
<sequence>MSDNGSWHSPSGDSAGPPPGAGDGRDGNGAQSGHAQGQHAPHGQHGAPYDQRQPPPYGQYAPPQYGQQQAPPYGQYPAPQFGQQPFGAPGGWAPPPTPGLIPLRPLSFGALLTAPFKELRHNPKATVGSALIIQGVVVLLTIVITGVVTAVMLGRIDQATAQDQDEIAAGAVLTILLSMIVPLLVSVVGSAFLQGVVVTDTARAILGEKPRLREIWRATWPRFWTLLAWTFLYLGSILVALAVVGGLGALVIVQGDAGIVIGILIIVFGSLAVAALGIWVFTKLAVAPSVIVMERASLKRALARSWSLTTGSFWKTFGVIFLIATILNIAAQIITTPVSLIFGIVPGLLDPTGSDVGAMLALLAVAEVILVLITVVLSAIMSVVQSGALALIYVDLRMRREGLDIELIRFVESRQVGDLSAPDPFAPRSQQ</sequence>
<evidence type="ECO:0000256" key="2">
    <source>
        <dbReference type="SAM" id="Phobius"/>
    </source>
</evidence>